<feature type="domain" description="Phosphoribosyltransferase" evidence="1">
    <location>
        <begin position="11"/>
        <end position="159"/>
    </location>
</feature>
<dbReference type="RefSeq" id="WP_274202493.1">
    <property type="nucleotide sequence ID" value="NZ_JAQZAO010000010.1"/>
</dbReference>
<gene>
    <name evidence="2" type="ORF">PGB27_21675</name>
</gene>
<reference evidence="2 3" key="1">
    <citation type="submission" date="2023-02" db="EMBL/GenBank/DDBJ databases">
        <title>Genome sequencing required for Actinomycetospora new species description.</title>
        <authorList>
            <person name="Saimee Y."/>
            <person name="Duangmal K."/>
        </authorList>
    </citation>
    <scope>NUCLEOTIDE SEQUENCE [LARGE SCALE GENOMIC DNA]</scope>
    <source>
        <strain evidence="2 3">DW7H6</strain>
    </source>
</reference>
<keyword evidence="2" id="KW-0328">Glycosyltransferase</keyword>
<dbReference type="SUPFAM" id="SSF53474">
    <property type="entry name" value="alpha/beta-Hydrolases"/>
    <property type="match status" value="1"/>
</dbReference>
<comment type="caution">
    <text evidence="2">The sequence shown here is derived from an EMBL/GenBank/DDBJ whole genome shotgun (WGS) entry which is preliminary data.</text>
</comment>
<protein>
    <submittedName>
        <fullName evidence="2">Phosphoribosyltransferase family protein</fullName>
    </submittedName>
</protein>
<evidence type="ECO:0000313" key="2">
    <source>
        <dbReference type="EMBL" id="MDD7967961.1"/>
    </source>
</evidence>
<evidence type="ECO:0000259" key="1">
    <source>
        <dbReference type="Pfam" id="PF00156"/>
    </source>
</evidence>
<proteinExistence type="predicted"/>
<dbReference type="Gene3D" id="3.40.50.2020">
    <property type="match status" value="1"/>
</dbReference>
<keyword evidence="2" id="KW-0808">Transferase</keyword>
<dbReference type="EMBL" id="JAQZAO010000010">
    <property type="protein sequence ID" value="MDD7967961.1"/>
    <property type="molecule type" value="Genomic_DNA"/>
</dbReference>
<dbReference type="InterPro" id="IPR029057">
    <property type="entry name" value="PRTase-like"/>
</dbReference>
<dbReference type="InterPro" id="IPR000836">
    <property type="entry name" value="PRTase_dom"/>
</dbReference>
<sequence length="445" mass="47158">MTFDDREDAGHRLARRLRHLAGEDVVVLALPRSGVPVAAVVARALDAPLDVLVTRPLGVPFQPGIAMGAIGEDGARVVDEGVVRTVGASEAELTEVEHRERVLLERALQRYRAVRAREPLAGRVAVIVDDGAVAPSTVQVACRIARARAAARVVVAVPACSDEALPTLRAAADELVVIDRLRQYHVVGEAYADFPLVGDDEVVALLSRGGATRPVRPLDDEPTATIAVTVDRCRVPGHLTVPVDARGLVVLAAASGSSRFDARQRETARSLRAGGLATLVVDLLTPREEIARRCVFDTDVLATRLAGVVADTRRRDVCRDLPVGVLAEGAAAAAAFVVAARRSDIATVVSCDGRPDLVTRWLPHVTTPVLLVVGDGDPALADRNRAARAELGGDSRLRVVMGSGHTHGAEGEHSPHDIPTRPVELAREWFVRALSPSAQPLAVAP</sequence>
<dbReference type="Gene3D" id="3.30.1310.20">
    <property type="entry name" value="PRTase-like"/>
    <property type="match status" value="1"/>
</dbReference>
<dbReference type="Pfam" id="PF00156">
    <property type="entry name" value="Pribosyltran"/>
    <property type="match status" value="1"/>
</dbReference>
<dbReference type="InterPro" id="IPR029058">
    <property type="entry name" value="AB_hydrolase_fold"/>
</dbReference>
<organism evidence="2 3">
    <name type="scientific">Actinomycetospora lemnae</name>
    <dbReference type="NCBI Taxonomy" id="3019891"/>
    <lineage>
        <taxon>Bacteria</taxon>
        <taxon>Bacillati</taxon>
        <taxon>Actinomycetota</taxon>
        <taxon>Actinomycetes</taxon>
        <taxon>Pseudonocardiales</taxon>
        <taxon>Pseudonocardiaceae</taxon>
        <taxon>Actinomycetospora</taxon>
    </lineage>
</organism>
<accession>A0ABT5SYM0</accession>
<dbReference type="SUPFAM" id="SSF53271">
    <property type="entry name" value="PRTase-like"/>
    <property type="match status" value="1"/>
</dbReference>
<dbReference type="Gene3D" id="3.40.50.1820">
    <property type="entry name" value="alpha/beta hydrolase"/>
    <property type="match status" value="1"/>
</dbReference>
<name>A0ABT5SYM0_9PSEU</name>
<dbReference type="GO" id="GO:0016757">
    <property type="term" value="F:glycosyltransferase activity"/>
    <property type="evidence" value="ECO:0007669"/>
    <property type="project" value="UniProtKB-KW"/>
</dbReference>
<evidence type="ECO:0000313" key="3">
    <source>
        <dbReference type="Proteomes" id="UP001300763"/>
    </source>
</evidence>
<keyword evidence="3" id="KW-1185">Reference proteome</keyword>
<dbReference type="Proteomes" id="UP001300763">
    <property type="component" value="Unassembled WGS sequence"/>
</dbReference>